<evidence type="ECO:0000256" key="1">
    <source>
        <dbReference type="SAM" id="Phobius"/>
    </source>
</evidence>
<keyword evidence="1" id="KW-0472">Membrane</keyword>
<evidence type="ECO:0000313" key="2">
    <source>
        <dbReference type="EMBL" id="RMI14068.1"/>
    </source>
</evidence>
<proteinExistence type="predicted"/>
<dbReference type="OrthoDB" id="9832859at2"/>
<feature type="transmembrane region" description="Helical" evidence="1">
    <location>
        <begin position="90"/>
        <end position="111"/>
    </location>
</feature>
<keyword evidence="1" id="KW-0812">Transmembrane</keyword>
<keyword evidence="3" id="KW-1185">Reference proteome</keyword>
<comment type="caution">
    <text evidence="2">The sequence shown here is derived from an EMBL/GenBank/DDBJ whole genome shotgun (WGS) entry which is preliminary data.</text>
</comment>
<evidence type="ECO:0000313" key="3">
    <source>
        <dbReference type="Proteomes" id="UP000269289"/>
    </source>
</evidence>
<accession>A0A3M2JVJ3</accession>
<organism evidence="2 3">
    <name type="scientific">Cellulomonas triticagri</name>
    <dbReference type="NCBI Taxonomy" id="2483352"/>
    <lineage>
        <taxon>Bacteria</taxon>
        <taxon>Bacillati</taxon>
        <taxon>Actinomycetota</taxon>
        <taxon>Actinomycetes</taxon>
        <taxon>Micrococcales</taxon>
        <taxon>Cellulomonadaceae</taxon>
        <taxon>Cellulomonas</taxon>
    </lineage>
</organism>
<reference evidence="2 3" key="1">
    <citation type="submission" date="2018-10" db="EMBL/GenBank/DDBJ databases">
        <title>Isolation, diversity and antifungal activity of actinobacteria from wheat.</title>
        <authorList>
            <person name="Han C."/>
        </authorList>
    </citation>
    <scope>NUCLEOTIDE SEQUENCE [LARGE SCALE GENOMIC DNA]</scope>
    <source>
        <strain evidence="2 3">NEAU-YY56</strain>
    </source>
</reference>
<name>A0A3M2JVJ3_9CELL</name>
<dbReference type="AlphaFoldDB" id="A0A3M2JVJ3"/>
<keyword evidence="1" id="KW-1133">Transmembrane helix</keyword>
<dbReference type="PROSITE" id="PS51257">
    <property type="entry name" value="PROKAR_LIPOPROTEIN"/>
    <property type="match status" value="1"/>
</dbReference>
<dbReference type="RefSeq" id="WP_122147731.1">
    <property type="nucleotide sequence ID" value="NZ_RFFI01000005.1"/>
</dbReference>
<feature type="transmembrane region" description="Helical" evidence="1">
    <location>
        <begin position="223"/>
        <end position="245"/>
    </location>
</feature>
<feature type="transmembrane region" description="Helical" evidence="1">
    <location>
        <begin position="158"/>
        <end position="179"/>
    </location>
</feature>
<protein>
    <submittedName>
        <fullName evidence="2">Uncharacterized protein</fullName>
    </submittedName>
</protein>
<feature type="transmembrane region" description="Helical" evidence="1">
    <location>
        <begin position="123"/>
        <end position="146"/>
    </location>
</feature>
<sequence length="253" mass="26959">MGDDLRIQLLRYRGTYGGLTAALLACGVATAVWHDQEAVLITGSLLTMVLWCFACAYAAYEVFRVLHAADDYLLLSVPGGGRAAVLVRGLALLIWLAVLAVVEVGCWAAAWVVRDAGPSAAQIAYAAGTRVVSLTAFLALAVLLALATKPLRARTWALISTIGALAVLIIAIGALQLALVRLQHPDYVWTMGIDTEYFGISQYATALPLAMRPRDLTSVAQTVLPVTAAVNLAAIGLAAAIWWPLRRQRLNLP</sequence>
<gene>
    <name evidence="2" type="ORF">EBM89_01725</name>
</gene>
<feature type="transmembrane region" description="Helical" evidence="1">
    <location>
        <begin position="39"/>
        <end position="60"/>
    </location>
</feature>
<dbReference type="Proteomes" id="UP000269289">
    <property type="component" value="Unassembled WGS sequence"/>
</dbReference>
<feature type="transmembrane region" description="Helical" evidence="1">
    <location>
        <begin position="12"/>
        <end position="33"/>
    </location>
</feature>
<dbReference type="EMBL" id="RFFI01000005">
    <property type="protein sequence ID" value="RMI14068.1"/>
    <property type="molecule type" value="Genomic_DNA"/>
</dbReference>